<proteinExistence type="predicted"/>
<evidence type="ECO:0000256" key="1">
    <source>
        <dbReference type="ARBA" id="ARBA00001974"/>
    </source>
</evidence>
<sequence length="410" mass="44097">MSADVIVSGAGPVGLLTAALLDSAGVKVEVLERLTERSTNSRAAVMHPRTLEVLPTVRTGYGRRLTDILLSYGRAVPRTHFGMLPQLLDYSELDTPYPHILQITQATTERVLASLVEARGIPVHYGQEVTGFERDDTVVRVQGGDTVRTARYLVGAAGAWSPVRQQAGIEFPGTPGSTVSFLADAELDAAPQNATHVWDHETGWVGVVPLFDGIHRVFGVLPEDTGLTPEQVTARRSRPLTLEDLRGILKRVAGTDYGLRNAVWISTAGNTIRHATRYRANRVLVAGDAAHVHFPAGDQGVNVGMQDAVNLAWKLAAEVKGRATPLITGGAASYDRERRPVAESLAQNTQAQTALTTTFTPQGSALRELMSTLLTRPEANARLAGLLSGLSVSYTPPMRATRWTGPAHQT</sequence>
<evidence type="ECO:0000256" key="3">
    <source>
        <dbReference type="ARBA" id="ARBA00022827"/>
    </source>
</evidence>
<evidence type="ECO:0000313" key="6">
    <source>
        <dbReference type="Proteomes" id="UP000179642"/>
    </source>
</evidence>
<comment type="cofactor">
    <cofactor evidence="1">
        <name>FAD</name>
        <dbReference type="ChEBI" id="CHEBI:57692"/>
    </cofactor>
</comment>
<organism evidence="5 6">
    <name type="scientific">Streptomyces monashensis</name>
    <dbReference type="NCBI Taxonomy" id="1678012"/>
    <lineage>
        <taxon>Bacteria</taxon>
        <taxon>Bacillati</taxon>
        <taxon>Actinomycetota</taxon>
        <taxon>Actinomycetes</taxon>
        <taxon>Kitasatosporales</taxon>
        <taxon>Streptomycetaceae</taxon>
        <taxon>Streptomyces</taxon>
    </lineage>
</organism>
<accession>A0A1S2PG07</accession>
<evidence type="ECO:0000259" key="4">
    <source>
        <dbReference type="Pfam" id="PF01494"/>
    </source>
</evidence>
<dbReference type="GO" id="GO:0016709">
    <property type="term" value="F:oxidoreductase activity, acting on paired donors, with incorporation or reduction of molecular oxygen, NAD(P)H as one donor, and incorporation of one atom of oxygen"/>
    <property type="evidence" value="ECO:0007669"/>
    <property type="project" value="UniProtKB-ARBA"/>
</dbReference>
<dbReference type="PANTHER" id="PTHR43004">
    <property type="entry name" value="TRK SYSTEM POTASSIUM UPTAKE PROTEIN"/>
    <property type="match status" value="1"/>
</dbReference>
<dbReference type="Gene3D" id="3.50.50.60">
    <property type="entry name" value="FAD/NAD(P)-binding domain"/>
    <property type="match status" value="1"/>
</dbReference>
<name>A0A1S2PG07_9ACTN</name>
<dbReference type="AlphaFoldDB" id="A0A1S2PG07"/>
<keyword evidence="6" id="KW-1185">Reference proteome</keyword>
<feature type="domain" description="FAD-binding" evidence="4">
    <location>
        <begin position="3"/>
        <end position="349"/>
    </location>
</feature>
<dbReference type="InterPro" id="IPR002938">
    <property type="entry name" value="FAD-bd"/>
</dbReference>
<keyword evidence="3" id="KW-0274">FAD</keyword>
<keyword evidence="2" id="KW-0285">Flavoprotein</keyword>
<evidence type="ECO:0000256" key="2">
    <source>
        <dbReference type="ARBA" id="ARBA00022630"/>
    </source>
</evidence>
<dbReference type="Gene3D" id="3.30.70.2450">
    <property type="match status" value="1"/>
</dbReference>
<dbReference type="InterPro" id="IPR036188">
    <property type="entry name" value="FAD/NAD-bd_sf"/>
</dbReference>
<comment type="caution">
    <text evidence="5">The sequence shown here is derived from an EMBL/GenBank/DDBJ whole genome shotgun (WGS) entry which is preliminary data.</text>
</comment>
<dbReference type="Pfam" id="PF01494">
    <property type="entry name" value="FAD_binding_3"/>
    <property type="match status" value="1"/>
</dbReference>
<protein>
    <recommendedName>
        <fullName evidence="4">FAD-binding domain-containing protein</fullName>
    </recommendedName>
</protein>
<dbReference type="SUPFAM" id="SSF51905">
    <property type="entry name" value="FAD/NAD(P)-binding domain"/>
    <property type="match status" value="1"/>
</dbReference>
<dbReference type="Proteomes" id="UP000179642">
    <property type="component" value="Unassembled WGS sequence"/>
</dbReference>
<gene>
    <name evidence="5" type="ORF">BIV23_38515</name>
</gene>
<dbReference type="PANTHER" id="PTHR43004:SF19">
    <property type="entry name" value="BINDING MONOOXYGENASE, PUTATIVE (JCVI)-RELATED"/>
    <property type="match status" value="1"/>
</dbReference>
<dbReference type="PRINTS" id="PR00420">
    <property type="entry name" value="RNGMNOXGNASE"/>
</dbReference>
<dbReference type="GO" id="GO:0071949">
    <property type="term" value="F:FAD binding"/>
    <property type="evidence" value="ECO:0007669"/>
    <property type="project" value="InterPro"/>
</dbReference>
<dbReference type="InterPro" id="IPR050641">
    <property type="entry name" value="RIFMO-like"/>
</dbReference>
<dbReference type="EMBL" id="MLYO01000079">
    <property type="protein sequence ID" value="OIJ92643.1"/>
    <property type="molecule type" value="Genomic_DNA"/>
</dbReference>
<evidence type="ECO:0000313" key="5">
    <source>
        <dbReference type="EMBL" id="OIJ92643.1"/>
    </source>
</evidence>
<reference evidence="5 6" key="1">
    <citation type="submission" date="2016-10" db="EMBL/GenBank/DDBJ databases">
        <title>Genome sequence of Streptomyces sp. MUSC 1.</title>
        <authorList>
            <person name="Lee L.-H."/>
            <person name="Ser H.-L."/>
            <person name="Law J.W.-F."/>
        </authorList>
    </citation>
    <scope>NUCLEOTIDE SEQUENCE [LARGE SCALE GENOMIC DNA]</scope>
    <source>
        <strain evidence="5 6">MUSC 1</strain>
    </source>
</reference>
<dbReference type="RefSeq" id="WP_071385642.1">
    <property type="nucleotide sequence ID" value="NZ_MLYO01000079.1"/>
</dbReference>